<feature type="region of interest" description="Disordered" evidence="28">
    <location>
        <begin position="831"/>
        <end position="944"/>
    </location>
</feature>
<dbReference type="GO" id="GO:0016567">
    <property type="term" value="P:protein ubiquitination"/>
    <property type="evidence" value="ECO:0007669"/>
    <property type="project" value="UniProtKB-UniPathway"/>
</dbReference>
<evidence type="ECO:0000256" key="24">
    <source>
        <dbReference type="ARBA" id="ARBA00048679"/>
    </source>
</evidence>
<dbReference type="EC" id="2.7.11.1" evidence="5"/>
<dbReference type="GO" id="GO:0004674">
    <property type="term" value="F:protein serine/threonine kinase activity"/>
    <property type="evidence" value="ECO:0007669"/>
    <property type="project" value="UniProtKB-KW"/>
</dbReference>
<dbReference type="GO" id="GO:0080008">
    <property type="term" value="C:Cul4-RING E3 ubiquitin ligase complex"/>
    <property type="evidence" value="ECO:0007669"/>
    <property type="project" value="TreeGrafter"/>
</dbReference>
<dbReference type="FunFam" id="2.130.10.10:FF:000055">
    <property type="entry name" value="DDB1 and CUL4-associated factor 1"/>
    <property type="match status" value="1"/>
</dbReference>
<dbReference type="InterPro" id="IPR006594">
    <property type="entry name" value="LisH"/>
</dbReference>
<dbReference type="GO" id="GO:0005634">
    <property type="term" value="C:nucleus"/>
    <property type="evidence" value="ECO:0007669"/>
    <property type="project" value="UniProtKB-SubCell"/>
</dbReference>
<dbReference type="SMART" id="SM00667">
    <property type="entry name" value="LisH"/>
    <property type="match status" value="1"/>
</dbReference>
<keyword evidence="10" id="KW-0945">Host-virus interaction</keyword>
<keyword evidence="14" id="KW-0418">Kinase</keyword>
<keyword evidence="17" id="KW-0156">Chromatin regulator</keyword>
<evidence type="ECO:0000256" key="8">
    <source>
        <dbReference type="ARBA" id="ARBA00022553"/>
    </source>
</evidence>
<feature type="region of interest" description="Disordered" evidence="28">
    <location>
        <begin position="383"/>
        <end position="410"/>
    </location>
</feature>
<reference evidence="29" key="1">
    <citation type="submission" date="2015-11" db="EMBL/GenBank/DDBJ databases">
        <title>De novo transcriptome assembly of four potential Pierce s Disease insect vectors from Arizona vineyards.</title>
        <authorList>
            <person name="Tassone E.E."/>
        </authorList>
    </citation>
    <scope>NUCLEOTIDE SEQUENCE</scope>
</reference>
<dbReference type="GO" id="GO:0006325">
    <property type="term" value="P:chromatin organization"/>
    <property type="evidence" value="ECO:0007669"/>
    <property type="project" value="UniProtKB-KW"/>
</dbReference>
<evidence type="ECO:0000256" key="13">
    <source>
        <dbReference type="ARBA" id="ARBA00022741"/>
    </source>
</evidence>
<evidence type="ECO:0000256" key="28">
    <source>
        <dbReference type="SAM" id="MobiDB-lite"/>
    </source>
</evidence>
<proteinExistence type="inferred from homology"/>
<comment type="subunit">
    <text evidence="25">Component of the DCX (DDB1-CUL4-X-box) E3 ubiquitin-protein ligase complex, named CUL4A-RBX1-DDB1-DCAF1/VPRBP complex. Interacts with DDB1; the interaction is direct. Also forms a ternary complex with DDA1 and DDB1. Interacts with NF2 (via FERM domain). Component of the EDVP complex, a E3 ligase complex containing DYRK2, EDD/UBR5, DDB1 and DCAF1. Interacts with DYRK2; the interaction is direct. Interacts with RAG1; the interaction is direct. Interacts with LLGL1 and LLGL2. Interacts with histone H3. Interacts with ESR1 and LATS1; probably recruited by LATS1 to promote ESR1 ubiquitination and ubiquitin-mediated proteasomal degradation. Directly interacts with TET1, TET2 and TET3 (via C-terminus). Interacts with CEP78; promoting DCAF1 localization to centrosomes.</text>
</comment>
<dbReference type="InterPro" id="IPR011989">
    <property type="entry name" value="ARM-like"/>
</dbReference>
<dbReference type="UniPathway" id="UPA00143"/>
<keyword evidence="16" id="KW-0067">ATP-binding</keyword>
<organism evidence="29">
    <name type="scientific">Homalodisca liturata</name>
    <dbReference type="NCBI Taxonomy" id="320908"/>
    <lineage>
        <taxon>Eukaryota</taxon>
        <taxon>Metazoa</taxon>
        <taxon>Ecdysozoa</taxon>
        <taxon>Arthropoda</taxon>
        <taxon>Hexapoda</taxon>
        <taxon>Insecta</taxon>
        <taxon>Pterygota</taxon>
        <taxon>Neoptera</taxon>
        <taxon>Paraneoptera</taxon>
        <taxon>Hemiptera</taxon>
        <taxon>Auchenorrhyncha</taxon>
        <taxon>Membracoidea</taxon>
        <taxon>Cicadellidae</taxon>
        <taxon>Cicadellinae</taxon>
        <taxon>Proconiini</taxon>
        <taxon>Homalodisca</taxon>
    </lineage>
</organism>
<dbReference type="AlphaFoldDB" id="A0A1B6JE98"/>
<evidence type="ECO:0000256" key="23">
    <source>
        <dbReference type="ARBA" id="ARBA00047899"/>
    </source>
</evidence>
<dbReference type="GO" id="GO:0005524">
    <property type="term" value="F:ATP binding"/>
    <property type="evidence" value="ECO:0007669"/>
    <property type="project" value="UniProtKB-KW"/>
</dbReference>
<evidence type="ECO:0000256" key="6">
    <source>
        <dbReference type="ARBA" id="ARBA00022490"/>
    </source>
</evidence>
<keyword evidence="7" id="KW-0723">Serine/threonine-protein kinase</keyword>
<dbReference type="InterPro" id="IPR036322">
    <property type="entry name" value="WD40_repeat_dom_sf"/>
</dbReference>
<evidence type="ECO:0000256" key="4">
    <source>
        <dbReference type="ARBA" id="ARBA00008845"/>
    </source>
</evidence>
<evidence type="ECO:0000256" key="20">
    <source>
        <dbReference type="ARBA" id="ARBA00023163"/>
    </source>
</evidence>
<comment type="similarity">
    <text evidence="4">Belongs to the VPRBP/DCAF1 family.</text>
</comment>
<evidence type="ECO:0000256" key="14">
    <source>
        <dbReference type="ARBA" id="ARBA00022777"/>
    </source>
</evidence>
<dbReference type="EMBL" id="GECU01010211">
    <property type="protein sequence ID" value="JAS97495.1"/>
    <property type="molecule type" value="Transcribed_RNA"/>
</dbReference>
<comment type="catalytic activity">
    <reaction evidence="23">
        <text>L-threonyl-[protein] + ATP = O-phospho-L-threonyl-[protein] + ADP + H(+)</text>
        <dbReference type="Rhea" id="RHEA:46608"/>
        <dbReference type="Rhea" id="RHEA-COMP:11060"/>
        <dbReference type="Rhea" id="RHEA-COMP:11605"/>
        <dbReference type="ChEBI" id="CHEBI:15378"/>
        <dbReference type="ChEBI" id="CHEBI:30013"/>
        <dbReference type="ChEBI" id="CHEBI:30616"/>
        <dbReference type="ChEBI" id="CHEBI:61977"/>
        <dbReference type="ChEBI" id="CHEBI:456216"/>
        <dbReference type="EC" id="2.7.11.1"/>
    </reaction>
</comment>
<dbReference type="PANTHER" id="PTHR13129">
    <property type="entry name" value="VPRBP PROTEIN-RELATED"/>
    <property type="match status" value="1"/>
</dbReference>
<evidence type="ECO:0000256" key="11">
    <source>
        <dbReference type="ARBA" id="ARBA00022679"/>
    </source>
</evidence>
<evidence type="ECO:0000256" key="27">
    <source>
        <dbReference type="ARBA" id="ARBA00078221"/>
    </source>
</evidence>
<evidence type="ECO:0000256" key="10">
    <source>
        <dbReference type="ARBA" id="ARBA00022581"/>
    </source>
</evidence>
<dbReference type="Gene3D" id="2.130.10.10">
    <property type="entry name" value="YVTN repeat-like/Quinoprotein amine dehydrogenase"/>
    <property type="match status" value="1"/>
</dbReference>
<comment type="subcellular location">
    <subcellularLocation>
        <location evidence="2">Cytoplasm</location>
        <location evidence="2">Cytoskeleton</location>
        <location evidence="2">Microtubule organizing center</location>
        <location evidence="2">Centrosome</location>
    </subcellularLocation>
    <subcellularLocation>
        <location evidence="1">Nucleus</location>
    </subcellularLocation>
</comment>
<feature type="compositionally biased region" description="Acidic residues" evidence="28">
    <location>
        <begin position="897"/>
        <end position="944"/>
    </location>
</feature>
<keyword evidence="22" id="KW-0539">Nucleus</keyword>
<keyword evidence="21" id="KW-0206">Cytoskeleton</keyword>
<evidence type="ECO:0000256" key="16">
    <source>
        <dbReference type="ARBA" id="ARBA00022840"/>
    </source>
</evidence>
<feature type="compositionally biased region" description="Polar residues" evidence="28">
    <location>
        <begin position="383"/>
        <end position="392"/>
    </location>
</feature>
<dbReference type="PANTHER" id="PTHR13129:SF4">
    <property type="entry name" value="DDB1- AND CUL4-ASSOCIATED FACTOR 1"/>
    <property type="match status" value="1"/>
</dbReference>
<evidence type="ECO:0000256" key="25">
    <source>
        <dbReference type="ARBA" id="ARBA00063313"/>
    </source>
</evidence>
<evidence type="ECO:0000256" key="18">
    <source>
        <dbReference type="ARBA" id="ARBA00022990"/>
    </source>
</evidence>
<protein>
    <recommendedName>
        <fullName evidence="26">DDB1- and CUL4-associated factor 1</fullName>
        <ecNumber evidence="5">2.7.11.1</ecNumber>
    </recommendedName>
    <alternativeName>
        <fullName evidence="27">Serine/threonine-protein kinase VPRBP</fullName>
    </alternativeName>
</protein>
<comment type="catalytic activity">
    <reaction evidence="24">
        <text>L-seryl-[protein] + ATP = O-phospho-L-seryl-[protein] + ADP + H(+)</text>
        <dbReference type="Rhea" id="RHEA:17989"/>
        <dbReference type="Rhea" id="RHEA-COMP:9863"/>
        <dbReference type="Rhea" id="RHEA-COMP:11604"/>
        <dbReference type="ChEBI" id="CHEBI:15378"/>
        <dbReference type="ChEBI" id="CHEBI:29999"/>
        <dbReference type="ChEBI" id="CHEBI:30616"/>
        <dbReference type="ChEBI" id="CHEBI:83421"/>
        <dbReference type="ChEBI" id="CHEBI:456216"/>
        <dbReference type="EC" id="2.7.11.1"/>
    </reaction>
</comment>
<feature type="compositionally biased region" description="Acidic residues" evidence="28">
    <location>
        <begin position="833"/>
        <end position="863"/>
    </location>
</feature>
<evidence type="ECO:0000256" key="5">
    <source>
        <dbReference type="ARBA" id="ARBA00012513"/>
    </source>
</evidence>
<keyword evidence="12" id="KW-0677">Repeat</keyword>
<evidence type="ECO:0000256" key="7">
    <source>
        <dbReference type="ARBA" id="ARBA00022527"/>
    </source>
</evidence>
<gene>
    <name evidence="29" type="ORF">g.35193</name>
</gene>
<dbReference type="PROSITE" id="PS50896">
    <property type="entry name" value="LISH"/>
    <property type="match status" value="1"/>
</dbReference>
<accession>A0A1B6JE98</accession>
<keyword evidence="19" id="KW-0805">Transcription regulation</keyword>
<keyword evidence="9" id="KW-0853">WD repeat</keyword>
<evidence type="ECO:0000256" key="1">
    <source>
        <dbReference type="ARBA" id="ARBA00004123"/>
    </source>
</evidence>
<keyword evidence="6" id="KW-0963">Cytoplasm</keyword>
<evidence type="ECO:0000256" key="19">
    <source>
        <dbReference type="ARBA" id="ARBA00023015"/>
    </source>
</evidence>
<keyword evidence="13" id="KW-0547">Nucleotide-binding</keyword>
<evidence type="ECO:0000256" key="2">
    <source>
        <dbReference type="ARBA" id="ARBA00004300"/>
    </source>
</evidence>
<name>A0A1B6JE98_9HEMI</name>
<evidence type="ECO:0000313" key="29">
    <source>
        <dbReference type="EMBL" id="JAS97495.1"/>
    </source>
</evidence>
<keyword evidence="11" id="KW-0808">Transferase</keyword>
<keyword evidence="18" id="KW-0007">Acetylation</keyword>
<dbReference type="GO" id="GO:0005813">
    <property type="term" value="C:centrosome"/>
    <property type="evidence" value="ECO:0007669"/>
    <property type="project" value="UniProtKB-SubCell"/>
</dbReference>
<evidence type="ECO:0000256" key="21">
    <source>
        <dbReference type="ARBA" id="ARBA00023212"/>
    </source>
</evidence>
<dbReference type="InterPro" id="IPR015943">
    <property type="entry name" value="WD40/YVTN_repeat-like_dom_sf"/>
</dbReference>
<evidence type="ECO:0000256" key="17">
    <source>
        <dbReference type="ARBA" id="ARBA00022853"/>
    </source>
</evidence>
<dbReference type="InterPro" id="IPR033270">
    <property type="entry name" value="VPRBP/DCAF1"/>
</dbReference>
<keyword evidence="15" id="KW-0833">Ubl conjugation pathway</keyword>
<keyword evidence="20" id="KW-0804">Transcription</keyword>
<comment type="pathway">
    <text evidence="3">Protein modification; protein ubiquitination.</text>
</comment>
<evidence type="ECO:0000256" key="26">
    <source>
        <dbReference type="ARBA" id="ARBA00071147"/>
    </source>
</evidence>
<evidence type="ECO:0000256" key="9">
    <source>
        <dbReference type="ARBA" id="ARBA00022574"/>
    </source>
</evidence>
<dbReference type="SUPFAM" id="SSF50978">
    <property type="entry name" value="WD40 repeat-like"/>
    <property type="match status" value="1"/>
</dbReference>
<evidence type="ECO:0000256" key="22">
    <source>
        <dbReference type="ARBA" id="ARBA00023242"/>
    </source>
</evidence>
<keyword evidence="8" id="KW-0597">Phosphoprotein</keyword>
<sequence length="944" mass="104949">MRENASETSHMKIPATLPSYKAFKSSPEDVQEQINTLLELMSFRAQWTPVDELMRLGGITLLLQVIAFAYEWNYSGRAETVRSALEVLCICAVMPRVQLHLCERVDLPDEAMTVGLNVILGAAEGEIVQDPDVQRAALSVLITCVCAPIHRVGGMIGKFSSTGSVKKRTQNIRSSEEVIEKMWDCVRSNNGIMVLLTLMMVKTPITDADSIRGLACRALVGLARSETVRQIISKLPLFSNGQLQSLMRDPILQDKRQEHVIFQKYALELLERVSGKSKPNGNELEVSLQNIHRANVIAQTHIQFNEKQLFQLIQQHLLSHGMVESAAALQAEANLPALKPPTNTPVPAPFSYKQYNTTPVRNRSSLMSPHPLQKVVMASSQTSDLASPSTSPLGAGYSVRGGASTPLTSGPIRLNLSNRKTDSKVPNACRSLQKQICCDNQPLPSAPGTLPFLKECHVTLDSIITEYLTNQHALCKNPMVTCPQFNLFVPHKCPDPKPRNAIPANFAMRLMRGTPSRRLNNRLVHSRFCPVKTFRLGEDDGFFTCCEFIGKDRQLIVGTHQGEIKIFNLHSGSEEATFQCHESYISRLESNKDGTLLLSSSTWRRPLSALWSVNSLFEQKFAMDEEEHVEFSKLAQDRVIGTKSEHATVYDIATGKKLFTLTPTLSNQYTKNRATFNPTDELILSDGVLWDVSSGKQIHKFDKLNQTLSGVFHPNGLEVVSNTEVWDLRTFHLLRTVPSLERCEVLFNTFGTILYAISMEQEMEEDTSHESSFKTLDASDYANIATIDVKKNIYDLAINRIDTQIAIVENQGMFDSVQESIIRLYDVGRRRDDEDEVEDEEDDEEMGSDGSDMDNSDDPDVTEENGPNLQNLLDELVREEEQSLENGGAAGGGEEGSNNEEDSAASSEDNDDDDDSDSDDIEAIDMNLSDESDSSGESDDDLSS</sequence>
<evidence type="ECO:0000256" key="15">
    <source>
        <dbReference type="ARBA" id="ARBA00022786"/>
    </source>
</evidence>
<evidence type="ECO:0000256" key="3">
    <source>
        <dbReference type="ARBA" id="ARBA00004906"/>
    </source>
</evidence>
<evidence type="ECO:0000256" key="12">
    <source>
        <dbReference type="ARBA" id="ARBA00022737"/>
    </source>
</evidence>
<dbReference type="Gene3D" id="1.25.10.10">
    <property type="entry name" value="Leucine-rich Repeat Variant"/>
    <property type="match status" value="1"/>
</dbReference>